<organism evidence="2 3">
    <name type="scientific">Sporormia fimetaria CBS 119925</name>
    <dbReference type="NCBI Taxonomy" id="1340428"/>
    <lineage>
        <taxon>Eukaryota</taxon>
        <taxon>Fungi</taxon>
        <taxon>Dikarya</taxon>
        <taxon>Ascomycota</taxon>
        <taxon>Pezizomycotina</taxon>
        <taxon>Dothideomycetes</taxon>
        <taxon>Pleosporomycetidae</taxon>
        <taxon>Pleosporales</taxon>
        <taxon>Sporormiaceae</taxon>
        <taxon>Sporormia</taxon>
    </lineage>
</organism>
<sequence length="580" mass="66125">MAQELKGAMTLEIVRNEVEREDVSPSNGEKNSACRPSKPARSDSTPSLRRMPSGSYSAVEYALDSKTTETSRRPSIISRLKSSISTFSTAPSLPRRRSVSASDFANAPEYPEKHFIDSVGMVIPGVCDREQCTHPLAHFIISWRLCQPIEYSTTLADHGLTYSDYTLLLSALAKFLDDVPVEGKPIRKYPIETEEQFRKAEQQARQLQELLEEITVHWIQRGVPVMVCVSSYSLFPPNRIPESHVQILHVPLRKKSVPLIGPENVDFNDPFGGASKKTQLEDLSVATPHREPSTPMYPVASSTHSCGSAHHHHVQVKDRTRPWPLWPNAIPSSKRGLIDAHAGRYGVDPFFRAYMRANVDSRTNSVSYAKYLIETEDNPFVNKRQEYVNSPSRLKLLKDVVTGTYEDWSQQDPTVVNRKRYEHNRKLECRRTVEAGTRLRLVRFGFQRTIYPPHTPEMAELGLSKAKYEQILDFIDHVKGQTTGAIELKLHHRCAFCPMTGRRSADDNLAKVSEYIRKLNTQSTQIIWTIERIPGVYHRTLRSGKEWEISAWNAEDPLELLLQLERWGVIEKKLDIEEDE</sequence>
<evidence type="ECO:0000256" key="1">
    <source>
        <dbReference type="SAM" id="MobiDB-lite"/>
    </source>
</evidence>
<dbReference type="EMBL" id="MU006567">
    <property type="protein sequence ID" value="KAF2748964.1"/>
    <property type="molecule type" value="Genomic_DNA"/>
</dbReference>
<evidence type="ECO:0000313" key="2">
    <source>
        <dbReference type="EMBL" id="KAF2748964.1"/>
    </source>
</evidence>
<keyword evidence="3" id="KW-1185">Reference proteome</keyword>
<evidence type="ECO:0000313" key="3">
    <source>
        <dbReference type="Proteomes" id="UP000799440"/>
    </source>
</evidence>
<gene>
    <name evidence="2" type="ORF">M011DRAFT_466095</name>
</gene>
<reference evidence="2" key="1">
    <citation type="journal article" date="2020" name="Stud. Mycol.">
        <title>101 Dothideomycetes genomes: a test case for predicting lifestyles and emergence of pathogens.</title>
        <authorList>
            <person name="Haridas S."/>
            <person name="Albert R."/>
            <person name="Binder M."/>
            <person name="Bloem J."/>
            <person name="Labutti K."/>
            <person name="Salamov A."/>
            <person name="Andreopoulos B."/>
            <person name="Baker S."/>
            <person name="Barry K."/>
            <person name="Bills G."/>
            <person name="Bluhm B."/>
            <person name="Cannon C."/>
            <person name="Castanera R."/>
            <person name="Culley D."/>
            <person name="Daum C."/>
            <person name="Ezra D."/>
            <person name="Gonzalez J."/>
            <person name="Henrissat B."/>
            <person name="Kuo A."/>
            <person name="Liang C."/>
            <person name="Lipzen A."/>
            <person name="Lutzoni F."/>
            <person name="Magnuson J."/>
            <person name="Mondo S."/>
            <person name="Nolan M."/>
            <person name="Ohm R."/>
            <person name="Pangilinan J."/>
            <person name="Park H.-J."/>
            <person name="Ramirez L."/>
            <person name="Alfaro M."/>
            <person name="Sun H."/>
            <person name="Tritt A."/>
            <person name="Yoshinaga Y."/>
            <person name="Zwiers L.-H."/>
            <person name="Turgeon B."/>
            <person name="Goodwin S."/>
            <person name="Spatafora J."/>
            <person name="Crous P."/>
            <person name="Grigoriev I."/>
        </authorList>
    </citation>
    <scope>NUCLEOTIDE SEQUENCE</scope>
    <source>
        <strain evidence="2">CBS 119925</strain>
    </source>
</reference>
<protein>
    <submittedName>
        <fullName evidence="2">Uncharacterized protein</fullName>
    </submittedName>
</protein>
<accession>A0A6A6VGY1</accession>
<dbReference type="OrthoDB" id="3785702at2759"/>
<dbReference type="AlphaFoldDB" id="A0A6A6VGY1"/>
<name>A0A6A6VGY1_9PLEO</name>
<feature type="region of interest" description="Disordered" evidence="1">
    <location>
        <begin position="1"/>
        <end position="55"/>
    </location>
</feature>
<feature type="compositionally biased region" description="Basic and acidic residues" evidence="1">
    <location>
        <begin position="14"/>
        <end position="23"/>
    </location>
</feature>
<proteinExistence type="predicted"/>
<dbReference type="Proteomes" id="UP000799440">
    <property type="component" value="Unassembled WGS sequence"/>
</dbReference>